<evidence type="ECO:0000256" key="3">
    <source>
        <dbReference type="ARBA" id="ARBA00022964"/>
    </source>
</evidence>
<keyword evidence="8" id="KW-1185">Reference proteome</keyword>
<accession>F2BDQ0</accession>
<protein>
    <submittedName>
        <fullName evidence="7">Cupin family protein</fullName>
    </submittedName>
</protein>
<dbReference type="PROSITE" id="PS51184">
    <property type="entry name" value="JMJC"/>
    <property type="match status" value="1"/>
</dbReference>
<dbReference type="SMART" id="SM00558">
    <property type="entry name" value="JmjC"/>
    <property type="match status" value="1"/>
</dbReference>
<dbReference type="PANTHER" id="PTHR13096:SF8">
    <property type="entry name" value="RIBOSOMAL OXYGENASE 1"/>
    <property type="match status" value="1"/>
</dbReference>
<keyword evidence="3" id="KW-0223">Dioxygenase</keyword>
<dbReference type="HOGENOM" id="CLU_060700_1_0_4"/>
<evidence type="ECO:0000256" key="1">
    <source>
        <dbReference type="ARBA" id="ARBA00001954"/>
    </source>
</evidence>
<reference evidence="7 8" key="1">
    <citation type="submission" date="2011-02" db="EMBL/GenBank/DDBJ databases">
        <authorList>
            <person name="Muzny D."/>
            <person name="Qin X."/>
            <person name="Deng J."/>
            <person name="Jiang H."/>
            <person name="Liu Y."/>
            <person name="Qu J."/>
            <person name="Song X.-Z."/>
            <person name="Zhang L."/>
            <person name="Thornton R."/>
            <person name="Coyle M."/>
            <person name="Francisco L."/>
            <person name="Jackson L."/>
            <person name="Javaid M."/>
            <person name="Korchina V."/>
            <person name="Kovar C."/>
            <person name="Mata R."/>
            <person name="Mathew T."/>
            <person name="Ngo R."/>
            <person name="Nguyen L."/>
            <person name="Nguyen N."/>
            <person name="Okwuonu G."/>
            <person name="Ongeri F."/>
            <person name="Pham C."/>
            <person name="Simmons D."/>
            <person name="Wilczek-Boney K."/>
            <person name="Hale W."/>
            <person name="Jakkamsetti A."/>
            <person name="Pham P."/>
            <person name="Ruth R."/>
            <person name="San Lucas F."/>
            <person name="Warren J."/>
            <person name="Zhang J."/>
            <person name="Zhao Z."/>
            <person name="Zhou C."/>
            <person name="Zhu D."/>
            <person name="Lee S."/>
            <person name="Bess C."/>
            <person name="Blankenburg K."/>
            <person name="Forbes L."/>
            <person name="Fu Q."/>
            <person name="Gubbala S."/>
            <person name="Hirani K."/>
            <person name="Jayaseelan J.C."/>
            <person name="Lara F."/>
            <person name="Munidasa M."/>
            <person name="Palculict T."/>
            <person name="Patil S."/>
            <person name="Pu L.-L."/>
            <person name="Saada N."/>
            <person name="Tang L."/>
            <person name="Weissenberger G."/>
            <person name="Zhu Y."/>
            <person name="Hemphill L."/>
            <person name="Shang Y."/>
            <person name="Youmans B."/>
            <person name="Ayvaz T."/>
            <person name="Ross M."/>
            <person name="Santibanez J."/>
            <person name="Aqrawi P."/>
            <person name="Gross S."/>
            <person name="Joshi V."/>
            <person name="Fowler G."/>
            <person name="Nazareth L."/>
            <person name="Reid J."/>
            <person name="Worley K."/>
            <person name="Petrosino J."/>
            <person name="Highlander S."/>
            <person name="Gibbs R."/>
        </authorList>
    </citation>
    <scope>NUCLEOTIDE SEQUENCE [LARGE SCALE GENOMIC DNA]</scope>
    <source>
        <strain evidence="7 8">ATCC BAA-1200</strain>
    </source>
</reference>
<proteinExistence type="predicted"/>
<dbReference type="Pfam" id="PF08007">
    <property type="entry name" value="JmjC_2"/>
    <property type="match status" value="1"/>
</dbReference>
<dbReference type="Proteomes" id="UP000004105">
    <property type="component" value="Unassembled WGS sequence"/>
</dbReference>
<name>F2BDQ0_9NEIS</name>
<keyword evidence="5" id="KW-0408">Iron</keyword>
<dbReference type="InterPro" id="IPR003347">
    <property type="entry name" value="JmjC_dom"/>
</dbReference>
<dbReference type="Gene3D" id="2.60.120.650">
    <property type="entry name" value="Cupin"/>
    <property type="match status" value="1"/>
</dbReference>
<evidence type="ECO:0000313" key="7">
    <source>
        <dbReference type="EMBL" id="EGF10456.1"/>
    </source>
</evidence>
<dbReference type="PANTHER" id="PTHR13096">
    <property type="entry name" value="MINA53 MYC INDUCED NUCLEAR ANTIGEN"/>
    <property type="match status" value="1"/>
</dbReference>
<keyword evidence="4" id="KW-0560">Oxidoreductase</keyword>
<evidence type="ECO:0000259" key="6">
    <source>
        <dbReference type="PROSITE" id="PS51184"/>
    </source>
</evidence>
<dbReference type="InterPro" id="IPR039994">
    <property type="entry name" value="NO66-like"/>
</dbReference>
<comment type="caution">
    <text evidence="7">The sequence shown here is derived from an EMBL/GenBank/DDBJ whole genome shotgun (WGS) entry which is preliminary data.</text>
</comment>
<evidence type="ECO:0000256" key="4">
    <source>
        <dbReference type="ARBA" id="ARBA00023002"/>
    </source>
</evidence>
<feature type="domain" description="JmjC" evidence="6">
    <location>
        <begin position="133"/>
        <end position="276"/>
    </location>
</feature>
<dbReference type="InterPro" id="IPR046799">
    <property type="entry name" value="ROXA-like_wH"/>
</dbReference>
<sequence length="426" mass="48636">MDIADQIKTNDKNKSKLTKKNMIILKASYKYMEDTQSTMSIFLNFDIAPETFRQEYLYQKPKLFKNAVINLEAVSWDEINGLYQRANPAAPLFHLRKKGVIVPKEEYVEIFDDLGNIRHRFIKPVIYEHMRNGASLIYNHINNEPFSDGIARQIGALAQAHTVTSAYLCFGSDESYKNHWDTRDVYAVQLVGKKRWYLSAPNFPQPLYMQQTKDLNVTEPDTVDYDIVLEAGDVLYIPRGWWHNPIPMGCESFHLAVGTFPPNGYDYLEWLMWKGQGKIPEIESLRHSFTDWQTDKERLVDVAEKIACIICSPERYAAFLEEFLGEKRTDSIFNLEKFANPQASILADDLKVRLNTVNASTAKQGLLIANGTKINAQGAGCEVLAFISTHQPVAISKVLAQFDAAKHEEIRELLTRLADLDAVEVF</sequence>
<evidence type="ECO:0000256" key="2">
    <source>
        <dbReference type="ARBA" id="ARBA00022723"/>
    </source>
</evidence>
<dbReference type="GO" id="GO:0051213">
    <property type="term" value="F:dioxygenase activity"/>
    <property type="evidence" value="ECO:0007669"/>
    <property type="project" value="UniProtKB-KW"/>
</dbReference>
<evidence type="ECO:0000256" key="5">
    <source>
        <dbReference type="ARBA" id="ARBA00023004"/>
    </source>
</evidence>
<dbReference type="GO" id="GO:0046872">
    <property type="term" value="F:metal ion binding"/>
    <property type="evidence" value="ECO:0007669"/>
    <property type="project" value="UniProtKB-KW"/>
</dbReference>
<dbReference type="SUPFAM" id="SSF51197">
    <property type="entry name" value="Clavaminate synthase-like"/>
    <property type="match status" value="1"/>
</dbReference>
<evidence type="ECO:0000313" key="8">
    <source>
        <dbReference type="Proteomes" id="UP000004105"/>
    </source>
</evidence>
<organism evidence="7 8">
    <name type="scientific">Neisseria bacilliformis ATCC BAA-1200</name>
    <dbReference type="NCBI Taxonomy" id="888742"/>
    <lineage>
        <taxon>Bacteria</taxon>
        <taxon>Pseudomonadati</taxon>
        <taxon>Pseudomonadota</taxon>
        <taxon>Betaproteobacteria</taxon>
        <taxon>Neisseriales</taxon>
        <taxon>Neisseriaceae</taxon>
        <taxon>Neisseria</taxon>
    </lineage>
</organism>
<dbReference type="AlphaFoldDB" id="F2BDQ0"/>
<comment type="cofactor">
    <cofactor evidence="1">
        <name>Fe(2+)</name>
        <dbReference type="ChEBI" id="CHEBI:29033"/>
    </cofactor>
</comment>
<dbReference type="Pfam" id="PF20514">
    <property type="entry name" value="WHD_ROXA"/>
    <property type="match status" value="1"/>
</dbReference>
<gene>
    <name evidence="7" type="ORF">HMPREF9123_1864</name>
</gene>
<dbReference type="EMBL" id="AFAY01000037">
    <property type="protein sequence ID" value="EGF10456.1"/>
    <property type="molecule type" value="Genomic_DNA"/>
</dbReference>
<keyword evidence="2" id="KW-0479">Metal-binding</keyword>